<reference evidence="1 2" key="1">
    <citation type="journal article" date="2019" name="Int. J. Syst. Evol. Microbiol.">
        <title>The Global Catalogue of Microorganisms (GCM) 10K type strain sequencing project: providing services to taxonomists for standard genome sequencing and annotation.</title>
        <authorList>
            <consortium name="The Broad Institute Genomics Platform"/>
            <consortium name="The Broad Institute Genome Sequencing Center for Infectious Disease"/>
            <person name="Wu L."/>
            <person name="Ma J."/>
        </authorList>
    </citation>
    <scope>NUCLEOTIDE SEQUENCE [LARGE SCALE GENOMIC DNA]</scope>
    <source>
        <strain evidence="1 2">JCM 15089</strain>
    </source>
</reference>
<evidence type="ECO:0000313" key="2">
    <source>
        <dbReference type="Proteomes" id="UP001499951"/>
    </source>
</evidence>
<name>A0ABN1F4W8_9PROT</name>
<evidence type="ECO:0008006" key="3">
    <source>
        <dbReference type="Google" id="ProtNLM"/>
    </source>
</evidence>
<dbReference type="Gene3D" id="3.40.50.1000">
    <property type="entry name" value="HAD superfamily/HAD-like"/>
    <property type="match status" value="1"/>
</dbReference>
<sequence>MIRVSTLPKTWIFDLDGCLVAHCGHLGEGDRLLPGVREWMAQIPEHDCIVLLSAREECYRDSSLAFLKREGIRIDHAVFGLPVGERILFNDRKPRGLDTAFAVNLPRDAGPSEVAVECDPAL</sequence>
<keyword evidence="2" id="KW-1185">Reference proteome</keyword>
<dbReference type="Proteomes" id="UP001499951">
    <property type="component" value="Unassembled WGS sequence"/>
</dbReference>
<dbReference type="InterPro" id="IPR036412">
    <property type="entry name" value="HAD-like_sf"/>
</dbReference>
<dbReference type="EMBL" id="BAAADD010000009">
    <property type="protein sequence ID" value="GAA0582178.1"/>
    <property type="molecule type" value="Genomic_DNA"/>
</dbReference>
<gene>
    <name evidence="1" type="ORF">GCM10008942_33880</name>
</gene>
<dbReference type="InterPro" id="IPR023214">
    <property type="entry name" value="HAD_sf"/>
</dbReference>
<evidence type="ECO:0000313" key="1">
    <source>
        <dbReference type="EMBL" id="GAA0582178.1"/>
    </source>
</evidence>
<dbReference type="RefSeq" id="WP_208393872.1">
    <property type="nucleotide sequence ID" value="NZ_BAAADD010000009.1"/>
</dbReference>
<comment type="caution">
    <text evidence="1">The sequence shown here is derived from an EMBL/GenBank/DDBJ whole genome shotgun (WGS) entry which is preliminary data.</text>
</comment>
<organism evidence="1 2">
    <name type="scientific">Rhizomicrobium electricum</name>
    <dbReference type="NCBI Taxonomy" id="480070"/>
    <lineage>
        <taxon>Bacteria</taxon>
        <taxon>Pseudomonadati</taxon>
        <taxon>Pseudomonadota</taxon>
        <taxon>Alphaproteobacteria</taxon>
        <taxon>Micropepsales</taxon>
        <taxon>Micropepsaceae</taxon>
        <taxon>Rhizomicrobium</taxon>
    </lineage>
</organism>
<protein>
    <recommendedName>
        <fullName evidence="3">Polynucleotide kinase</fullName>
    </recommendedName>
</protein>
<proteinExistence type="predicted"/>
<dbReference type="SUPFAM" id="SSF56784">
    <property type="entry name" value="HAD-like"/>
    <property type="match status" value="1"/>
</dbReference>
<accession>A0ABN1F4W8</accession>